<evidence type="ECO:0000313" key="1">
    <source>
        <dbReference type="EMBL" id="ANH50887.1"/>
    </source>
</evidence>
<proteinExistence type="predicted"/>
<dbReference type="OrthoDB" id="11004at10239"/>
<dbReference type="Proteomes" id="UP000203313">
    <property type="component" value="Segment"/>
</dbReference>
<protein>
    <submittedName>
        <fullName evidence="1">Uncharacterized protein</fullName>
    </submittedName>
</protein>
<accession>A0A173GC55</accession>
<dbReference type="RefSeq" id="YP_009322250.1">
    <property type="nucleotide sequence ID" value="NC_031918.1"/>
</dbReference>
<name>A0A173GC55_9CAUD</name>
<dbReference type="GeneID" id="30310429"/>
<dbReference type="EMBL" id="KX017520">
    <property type="protein sequence ID" value="ANH50887.1"/>
    <property type="molecule type" value="Genomic_DNA"/>
</dbReference>
<organism evidence="1 2">
    <name type="scientific">Salmonella phage 64795_sal3</name>
    <dbReference type="NCBI Taxonomy" id="1813769"/>
    <lineage>
        <taxon>Viruses</taxon>
        <taxon>Duplodnaviria</taxon>
        <taxon>Heunggongvirae</taxon>
        <taxon>Uroviricota</taxon>
        <taxon>Caudoviricetes</taxon>
        <taxon>Saltrevirus</taxon>
        <taxon>Saltrevirus sv64795sal3</taxon>
    </lineage>
</organism>
<sequence length="156" mass="17691">MPSLRDYKAKRPNWALFDTITFYHSSFGYVRLVANVLDEMVLGGETYLPVRMDITQSQQSNTPAINATVKFARLANDFKQYLKLWTGSGRIEPISALYQRFEETDTNTPLKPYRLYVSDVAMDGSDVTVTLSIKNPIKGNVAKLYDIAQFPGLRNV</sequence>
<keyword evidence="2" id="KW-1185">Reference proteome</keyword>
<reference evidence="1 2" key="1">
    <citation type="submission" date="2016-04" db="EMBL/GenBank/DDBJ databases">
        <title>Complete Genome Sequences of three Siphoviridae Bacteriophages infecting Salmonella enterica enterica subsp. Enteridis.</title>
        <authorList>
            <person name="Paradiso R."/>
            <person name="Lombardi S."/>
            <person name="Iodice M.G."/>
            <person name="Riccardi M.G."/>
            <person name="Orsini M."/>
            <person name="Bolletti Censi S."/>
            <person name="Galiero G."/>
            <person name="Borriello G."/>
        </authorList>
    </citation>
    <scope>NUCLEOTIDE SEQUENCE [LARGE SCALE GENOMIC DNA]</scope>
</reference>
<evidence type="ECO:0000313" key="2">
    <source>
        <dbReference type="Proteomes" id="UP000203313"/>
    </source>
</evidence>
<dbReference type="KEGG" id="vg:30310429"/>